<dbReference type="InterPro" id="IPR051803">
    <property type="entry name" value="TA_system_RelE-like_toxin"/>
</dbReference>
<dbReference type="RefSeq" id="WP_150078790.1">
    <property type="nucleotide sequence ID" value="NZ_VWOX01000015.1"/>
</dbReference>
<evidence type="ECO:0000313" key="4">
    <source>
        <dbReference type="Proteomes" id="UP000324479"/>
    </source>
</evidence>
<keyword evidence="2" id="KW-1277">Toxin-antitoxin system</keyword>
<gene>
    <name evidence="3" type="ORF">FYK55_22000</name>
</gene>
<dbReference type="Proteomes" id="UP000324479">
    <property type="component" value="Unassembled WGS sequence"/>
</dbReference>
<keyword evidence="4" id="KW-1185">Reference proteome</keyword>
<protein>
    <submittedName>
        <fullName evidence="3">Type II toxin-antitoxin system RelE/ParE family toxin</fullName>
    </submittedName>
</protein>
<dbReference type="Pfam" id="PF05016">
    <property type="entry name" value="ParE_toxin"/>
    <property type="match status" value="1"/>
</dbReference>
<dbReference type="InterPro" id="IPR035093">
    <property type="entry name" value="RelE/ParE_toxin_dom_sf"/>
</dbReference>
<dbReference type="Gene3D" id="3.30.2310.20">
    <property type="entry name" value="RelE-like"/>
    <property type="match status" value="1"/>
</dbReference>
<proteinExistence type="inferred from homology"/>
<comment type="caution">
    <text evidence="3">The sequence shown here is derived from an EMBL/GenBank/DDBJ whole genome shotgun (WGS) entry which is preliminary data.</text>
</comment>
<accession>A0A5M6CXQ0</accession>
<comment type="similarity">
    <text evidence="1">Belongs to the RelE toxin family.</text>
</comment>
<dbReference type="AlphaFoldDB" id="A0A5M6CXQ0"/>
<evidence type="ECO:0000256" key="2">
    <source>
        <dbReference type="ARBA" id="ARBA00022649"/>
    </source>
</evidence>
<dbReference type="EMBL" id="VWOX01000015">
    <property type="protein sequence ID" value="KAA5539998.1"/>
    <property type="molecule type" value="Genomic_DNA"/>
</dbReference>
<dbReference type="PANTHER" id="PTHR33755">
    <property type="entry name" value="TOXIN PARE1-RELATED"/>
    <property type="match status" value="1"/>
</dbReference>
<sequence>MDRFDVVITPSARTDLFAIVDWWTTHRSPKQAEKWFDEISQAIDSLAVFPYRCPLVEGADFGREVRTLLFGVGGRKVTHCIYFGVAPKNVQILRIRHTSQIPITDAEGLS</sequence>
<organism evidence="3 4">
    <name type="scientific">Roseiconus nitratireducens</name>
    <dbReference type="NCBI Taxonomy" id="2605748"/>
    <lineage>
        <taxon>Bacteria</taxon>
        <taxon>Pseudomonadati</taxon>
        <taxon>Planctomycetota</taxon>
        <taxon>Planctomycetia</taxon>
        <taxon>Pirellulales</taxon>
        <taxon>Pirellulaceae</taxon>
        <taxon>Roseiconus</taxon>
    </lineage>
</organism>
<reference evidence="3 4" key="1">
    <citation type="submission" date="2019-08" db="EMBL/GenBank/DDBJ databases">
        <authorList>
            <person name="Dhanesh K."/>
            <person name="Kumar G."/>
            <person name="Sasikala C."/>
            <person name="Venkata Ramana C."/>
        </authorList>
    </citation>
    <scope>NUCLEOTIDE SEQUENCE [LARGE SCALE GENOMIC DNA]</scope>
    <source>
        <strain evidence="3 4">JC645</strain>
    </source>
</reference>
<name>A0A5M6CXQ0_9BACT</name>
<evidence type="ECO:0000256" key="1">
    <source>
        <dbReference type="ARBA" id="ARBA00006226"/>
    </source>
</evidence>
<dbReference type="InterPro" id="IPR007712">
    <property type="entry name" value="RelE/ParE_toxin"/>
</dbReference>
<evidence type="ECO:0000313" key="3">
    <source>
        <dbReference type="EMBL" id="KAA5539998.1"/>
    </source>
</evidence>